<evidence type="ECO:0000313" key="1">
    <source>
        <dbReference type="EMBL" id="CAG8751307.1"/>
    </source>
</evidence>
<name>A0ACA9QG54_9GLOM</name>
<sequence>RAAISIITQQAAKEIKLEINIYLNSLISSTLRKQVKPLDIIKDISVKIAEIIISISIEVVPTTIYFLILENDWSCKIEAKYD</sequence>
<gene>
    <name evidence="1" type="ORF">RPERSI_LOCUS14212</name>
</gene>
<dbReference type="EMBL" id="CAJVQC010032497">
    <property type="protein sequence ID" value="CAG8751307.1"/>
    <property type="molecule type" value="Genomic_DNA"/>
</dbReference>
<comment type="caution">
    <text evidence="1">The sequence shown here is derived from an EMBL/GenBank/DDBJ whole genome shotgun (WGS) entry which is preliminary data.</text>
</comment>
<reference evidence="1" key="1">
    <citation type="submission" date="2021-06" db="EMBL/GenBank/DDBJ databases">
        <authorList>
            <person name="Kallberg Y."/>
            <person name="Tangrot J."/>
            <person name="Rosling A."/>
        </authorList>
    </citation>
    <scope>NUCLEOTIDE SEQUENCE</scope>
    <source>
        <strain evidence="1">MA461A</strain>
    </source>
</reference>
<keyword evidence="2" id="KW-1185">Reference proteome</keyword>
<accession>A0ACA9QG54</accession>
<feature type="non-terminal residue" evidence="1">
    <location>
        <position position="1"/>
    </location>
</feature>
<protein>
    <submittedName>
        <fullName evidence="1">21840_t:CDS:1</fullName>
    </submittedName>
</protein>
<organism evidence="1 2">
    <name type="scientific">Racocetra persica</name>
    <dbReference type="NCBI Taxonomy" id="160502"/>
    <lineage>
        <taxon>Eukaryota</taxon>
        <taxon>Fungi</taxon>
        <taxon>Fungi incertae sedis</taxon>
        <taxon>Mucoromycota</taxon>
        <taxon>Glomeromycotina</taxon>
        <taxon>Glomeromycetes</taxon>
        <taxon>Diversisporales</taxon>
        <taxon>Gigasporaceae</taxon>
        <taxon>Racocetra</taxon>
    </lineage>
</organism>
<proteinExistence type="predicted"/>
<dbReference type="Proteomes" id="UP000789920">
    <property type="component" value="Unassembled WGS sequence"/>
</dbReference>
<evidence type="ECO:0000313" key="2">
    <source>
        <dbReference type="Proteomes" id="UP000789920"/>
    </source>
</evidence>